<dbReference type="InterPro" id="IPR031330">
    <property type="entry name" value="Gly_Hdrlase_35_cat"/>
</dbReference>
<evidence type="ECO:0000256" key="3">
    <source>
        <dbReference type="ARBA" id="ARBA00023295"/>
    </source>
</evidence>
<evidence type="ECO:0000313" key="5">
    <source>
        <dbReference type="EMBL" id="CAF4542427.1"/>
    </source>
</evidence>
<dbReference type="EMBL" id="CAJOBH010086289">
    <property type="protein sequence ID" value="CAF4542427.1"/>
    <property type="molecule type" value="Genomic_DNA"/>
</dbReference>
<dbReference type="PROSITE" id="PS01182">
    <property type="entry name" value="GLYCOSYL_HYDROL_F35"/>
    <property type="match status" value="1"/>
</dbReference>
<keyword evidence="2" id="KW-0378">Hydrolase</keyword>
<gene>
    <name evidence="5" type="ORF">BYL167_LOCUS37760</name>
    <name evidence="6" type="ORF">SMN809_LOCUS45612</name>
</gene>
<dbReference type="Gene3D" id="3.20.20.80">
    <property type="entry name" value="Glycosidases"/>
    <property type="match status" value="1"/>
</dbReference>
<dbReference type="SUPFAM" id="SSF51445">
    <property type="entry name" value="(Trans)glycosidases"/>
    <property type="match status" value="1"/>
</dbReference>
<protein>
    <recommendedName>
        <fullName evidence="4">Glycoside hydrolase 35 catalytic domain-containing protein</fullName>
    </recommendedName>
</protein>
<dbReference type="AlphaFoldDB" id="A0A8S2Y962"/>
<dbReference type="PANTHER" id="PTHR23421">
    <property type="entry name" value="BETA-GALACTOSIDASE RELATED"/>
    <property type="match status" value="1"/>
</dbReference>
<feature type="non-terminal residue" evidence="5">
    <location>
        <position position="1"/>
    </location>
</feature>
<evidence type="ECO:0000256" key="1">
    <source>
        <dbReference type="ARBA" id="ARBA00009809"/>
    </source>
</evidence>
<dbReference type="EMBL" id="CAJOBI010139926">
    <property type="protein sequence ID" value="CAF4762900.1"/>
    <property type="molecule type" value="Genomic_DNA"/>
</dbReference>
<organism evidence="5 7">
    <name type="scientific">Rotaria magnacalcarata</name>
    <dbReference type="NCBI Taxonomy" id="392030"/>
    <lineage>
        <taxon>Eukaryota</taxon>
        <taxon>Metazoa</taxon>
        <taxon>Spiralia</taxon>
        <taxon>Gnathifera</taxon>
        <taxon>Rotifera</taxon>
        <taxon>Eurotatoria</taxon>
        <taxon>Bdelloidea</taxon>
        <taxon>Philodinida</taxon>
        <taxon>Philodinidae</taxon>
        <taxon>Rotaria</taxon>
    </lineage>
</organism>
<comment type="similarity">
    <text evidence="1">Belongs to the glycosyl hydrolase 35 family.</text>
</comment>
<evidence type="ECO:0000259" key="4">
    <source>
        <dbReference type="Pfam" id="PF01301"/>
    </source>
</evidence>
<evidence type="ECO:0000313" key="7">
    <source>
        <dbReference type="Proteomes" id="UP000681967"/>
    </source>
</evidence>
<evidence type="ECO:0000256" key="2">
    <source>
        <dbReference type="ARBA" id="ARBA00022801"/>
    </source>
</evidence>
<reference evidence="5" key="1">
    <citation type="submission" date="2021-02" db="EMBL/GenBank/DDBJ databases">
        <authorList>
            <person name="Nowell W R."/>
        </authorList>
    </citation>
    <scope>NUCLEOTIDE SEQUENCE</scope>
</reference>
<sequence>VEYVNPYLAKNGGPIILAQIENEYNGNDQAYVDWCGSLVTNELSTTDIPWIMCNGHAANSTIETCNSCNCLDDGWIDRHR</sequence>
<feature type="domain" description="Glycoside hydrolase 35 catalytic" evidence="4">
    <location>
        <begin position="2"/>
        <end position="73"/>
    </location>
</feature>
<comment type="caution">
    <text evidence="5">The sequence shown here is derived from an EMBL/GenBank/DDBJ whole genome shotgun (WGS) entry which is preliminary data.</text>
</comment>
<feature type="non-terminal residue" evidence="5">
    <location>
        <position position="80"/>
    </location>
</feature>
<evidence type="ECO:0000313" key="6">
    <source>
        <dbReference type="EMBL" id="CAF4762900.1"/>
    </source>
</evidence>
<dbReference type="Proteomes" id="UP000681967">
    <property type="component" value="Unassembled WGS sequence"/>
</dbReference>
<name>A0A8S2Y962_9BILA</name>
<dbReference type="GO" id="GO:0005975">
    <property type="term" value="P:carbohydrate metabolic process"/>
    <property type="evidence" value="ECO:0007669"/>
    <property type="project" value="InterPro"/>
</dbReference>
<keyword evidence="3" id="KW-0326">Glycosidase</keyword>
<dbReference type="InterPro" id="IPR001944">
    <property type="entry name" value="Glycoside_Hdrlase_35"/>
</dbReference>
<dbReference type="InterPro" id="IPR017853">
    <property type="entry name" value="GH"/>
</dbReference>
<dbReference type="GO" id="GO:0004553">
    <property type="term" value="F:hydrolase activity, hydrolyzing O-glycosyl compounds"/>
    <property type="evidence" value="ECO:0007669"/>
    <property type="project" value="InterPro"/>
</dbReference>
<proteinExistence type="inferred from homology"/>
<dbReference type="InterPro" id="IPR019801">
    <property type="entry name" value="Glyco_hydro_35_CS"/>
</dbReference>
<dbReference type="Pfam" id="PF01301">
    <property type="entry name" value="Glyco_hydro_35"/>
    <property type="match status" value="1"/>
</dbReference>
<accession>A0A8S2Y962</accession>
<dbReference type="Proteomes" id="UP000676336">
    <property type="component" value="Unassembled WGS sequence"/>
</dbReference>